<comment type="caution">
    <text evidence="1">The sequence shown here is derived from an EMBL/GenBank/DDBJ whole genome shotgun (WGS) entry which is preliminary data.</text>
</comment>
<evidence type="ECO:0000313" key="1">
    <source>
        <dbReference type="EMBL" id="KKN33392.1"/>
    </source>
</evidence>
<protein>
    <submittedName>
        <fullName evidence="1">Uncharacterized protein</fullName>
    </submittedName>
</protein>
<accession>A0A0F9Q8J7</accession>
<dbReference type="AlphaFoldDB" id="A0A0F9Q8J7"/>
<gene>
    <name evidence="1" type="ORF">LCGC14_0804230</name>
</gene>
<reference evidence="1" key="1">
    <citation type="journal article" date="2015" name="Nature">
        <title>Complex archaea that bridge the gap between prokaryotes and eukaryotes.</title>
        <authorList>
            <person name="Spang A."/>
            <person name="Saw J.H."/>
            <person name="Jorgensen S.L."/>
            <person name="Zaremba-Niedzwiedzka K."/>
            <person name="Martijn J."/>
            <person name="Lind A.E."/>
            <person name="van Eijk R."/>
            <person name="Schleper C."/>
            <person name="Guy L."/>
            <person name="Ettema T.J."/>
        </authorList>
    </citation>
    <scope>NUCLEOTIDE SEQUENCE</scope>
</reference>
<organism evidence="1">
    <name type="scientific">marine sediment metagenome</name>
    <dbReference type="NCBI Taxonomy" id="412755"/>
    <lineage>
        <taxon>unclassified sequences</taxon>
        <taxon>metagenomes</taxon>
        <taxon>ecological metagenomes</taxon>
    </lineage>
</organism>
<dbReference type="EMBL" id="LAZR01002182">
    <property type="protein sequence ID" value="KKN33392.1"/>
    <property type="molecule type" value="Genomic_DNA"/>
</dbReference>
<name>A0A0F9Q8J7_9ZZZZ</name>
<proteinExistence type="predicted"/>
<sequence>MEYNYFVYKKPECNLVINKMPIWFREKEFTENKNNGSLILHSENNYDDIWGPNSTMEVSWEKKNRESLFYYKEVEVNIQTYNSIGIIVTEKERDWLMSHEFTQWYGHRRKMKRKRFYLEKVIHGIFYCEVSERLINIHTSIIESMYENFKPFILKSYRSVICH</sequence>